<evidence type="ECO:0000313" key="10">
    <source>
        <dbReference type="Proteomes" id="UP000285305"/>
    </source>
</evidence>
<dbReference type="Proteomes" id="UP000285305">
    <property type="component" value="Unassembled WGS sequence"/>
</dbReference>
<comment type="caution">
    <text evidence="3">The sequence shown here is derived from an EMBL/GenBank/DDBJ whole genome shotgun (WGS) entry which is preliminary data.</text>
</comment>
<evidence type="ECO:0000313" key="6">
    <source>
        <dbReference type="EMBL" id="RHM16350.1"/>
    </source>
</evidence>
<dbReference type="GO" id="GO:0016787">
    <property type="term" value="F:hydrolase activity"/>
    <property type="evidence" value="ECO:0007669"/>
    <property type="project" value="InterPro"/>
</dbReference>
<dbReference type="EMBL" id="QSHQ01000037">
    <property type="protein sequence ID" value="RHC26790.1"/>
    <property type="molecule type" value="Genomic_DNA"/>
</dbReference>
<feature type="chain" id="PRO_5033247043" evidence="1">
    <location>
        <begin position="23"/>
        <end position="269"/>
    </location>
</feature>
<gene>
    <name evidence="3" type="ORF">AA415_02433</name>
    <name evidence="5" type="ORF">DW853_14590</name>
    <name evidence="4" type="ORF">DWV41_13195</name>
    <name evidence="6" type="ORF">DWZ78_13860</name>
</gene>
<organism evidence="3 7">
    <name type="scientific">Bacteroides stercoris</name>
    <dbReference type="NCBI Taxonomy" id="46506"/>
    <lineage>
        <taxon>Bacteria</taxon>
        <taxon>Pseudomonadati</taxon>
        <taxon>Bacteroidota</taxon>
        <taxon>Bacteroidia</taxon>
        <taxon>Bacteroidales</taxon>
        <taxon>Bacteroidaceae</taxon>
        <taxon>Bacteroides</taxon>
    </lineage>
</organism>
<dbReference type="InterPro" id="IPR029052">
    <property type="entry name" value="Metallo-depent_PP-like"/>
</dbReference>
<evidence type="ECO:0000256" key="1">
    <source>
        <dbReference type="SAM" id="SignalP"/>
    </source>
</evidence>
<dbReference type="PANTHER" id="PTHR43143">
    <property type="entry name" value="METALLOPHOSPHOESTERASE, CALCINEURIN SUPERFAMILY"/>
    <property type="match status" value="1"/>
</dbReference>
<dbReference type="PANTHER" id="PTHR43143:SF1">
    <property type="entry name" value="SERINE_THREONINE-PROTEIN PHOSPHATASE CPPED1"/>
    <property type="match status" value="1"/>
</dbReference>
<evidence type="ECO:0000313" key="3">
    <source>
        <dbReference type="EMBL" id="KWR53604.1"/>
    </source>
</evidence>
<dbReference type="STRING" id="46506.AA415_02433"/>
<dbReference type="Proteomes" id="UP000056419">
    <property type="component" value="Unassembled WGS sequence"/>
</dbReference>
<feature type="domain" description="Calcineurin-like phosphoesterase" evidence="2">
    <location>
        <begin position="57"/>
        <end position="228"/>
    </location>
</feature>
<dbReference type="SUPFAM" id="SSF56300">
    <property type="entry name" value="Metallo-dependent phosphatases"/>
    <property type="match status" value="1"/>
</dbReference>
<dbReference type="RefSeq" id="WP_060386162.1">
    <property type="nucleotide sequence ID" value="NZ_BAABYC010000001.1"/>
</dbReference>
<evidence type="ECO:0000313" key="8">
    <source>
        <dbReference type="Proteomes" id="UP000284604"/>
    </source>
</evidence>
<dbReference type="Pfam" id="PF00149">
    <property type="entry name" value="Metallophos"/>
    <property type="match status" value="1"/>
</dbReference>
<reference evidence="3 7" key="1">
    <citation type="journal article" date="2016" name="BMC Genomics">
        <title>Type VI secretion systems of human gut Bacteroidales segregate into three genetic architectures, two of which are contained on mobile genetic elements.</title>
        <authorList>
            <person name="Coyne M.J."/>
            <person name="Roelofs K.G."/>
            <person name="Comstock L.E."/>
        </authorList>
    </citation>
    <scope>NUCLEOTIDE SEQUENCE [LARGE SCALE GENOMIC DNA]</scope>
    <source>
        <strain evidence="3 7">CL09T03C01</strain>
    </source>
</reference>
<dbReference type="Gene3D" id="3.60.21.10">
    <property type="match status" value="1"/>
</dbReference>
<dbReference type="PROSITE" id="PS51257">
    <property type="entry name" value="PROKAR_LIPOPROTEIN"/>
    <property type="match status" value="1"/>
</dbReference>
<protein>
    <submittedName>
        <fullName evidence="3">Calcineurin-like phosphoesterase</fullName>
    </submittedName>
    <submittedName>
        <fullName evidence="4">Metallophosphoesterase</fullName>
    </submittedName>
</protein>
<dbReference type="EMBL" id="LRGC01000012">
    <property type="protein sequence ID" value="KWR53604.1"/>
    <property type="molecule type" value="Genomic_DNA"/>
</dbReference>
<reference evidence="8 9" key="3">
    <citation type="submission" date="2018-08" db="EMBL/GenBank/DDBJ databases">
        <title>A genome reference for cultivated species of the human gut microbiota.</title>
        <authorList>
            <person name="Zou Y."/>
            <person name="Xue W."/>
            <person name="Luo G."/>
        </authorList>
    </citation>
    <scope>NUCLEOTIDE SEQUENCE [LARGE SCALE GENOMIC DNA]</scope>
    <source>
        <strain evidence="4 9">AF05-4</strain>
        <strain evidence="6 8">AF35-20</strain>
        <strain evidence="5 10">AM36-9BH</strain>
    </source>
</reference>
<evidence type="ECO:0000313" key="7">
    <source>
        <dbReference type="Proteomes" id="UP000056419"/>
    </source>
</evidence>
<accession>A0A120A1H1</accession>
<evidence type="ECO:0000313" key="5">
    <source>
        <dbReference type="EMBL" id="RHC26790.1"/>
    </source>
</evidence>
<evidence type="ECO:0000259" key="2">
    <source>
        <dbReference type="Pfam" id="PF00149"/>
    </source>
</evidence>
<dbReference type="InterPro" id="IPR051918">
    <property type="entry name" value="STPP_CPPED1"/>
</dbReference>
<sequence length="269" mass="31582" precursor="true">MIKPYKPLLLSFLCLLMGSCDMIDYHPYDVRINGETDVNAHNIAEIEQKCKDKTTIKFVTMGDSQRWYDETLDFVGEINKRDDIDFVIHGGDMSDFGVTDEFLWQRDIMNKLRVPYVALIGNHDCLGTGEETYRAVFGDPNFSFIAGRVKFVCLNTNAMEFDYSRPIPDFTFLEKELTDRKDEFDKTVVSMHVRPYADQFNNNVARVFHRYVTEFPGIQFCTAAHEHHVFEENLFEDGIMYYMSDCMKNRNYYVFTITPEGYEREVVYF</sequence>
<keyword evidence="1" id="KW-0732">Signal</keyword>
<name>A0A120A1H1_BACSE</name>
<feature type="signal peptide" evidence="1">
    <location>
        <begin position="1"/>
        <end position="22"/>
    </location>
</feature>
<dbReference type="Proteomes" id="UP000284604">
    <property type="component" value="Unassembled WGS sequence"/>
</dbReference>
<dbReference type="Proteomes" id="UP000284777">
    <property type="component" value="Unassembled WGS sequence"/>
</dbReference>
<dbReference type="PATRIC" id="fig|46506.5.peg.2611"/>
<evidence type="ECO:0000313" key="4">
    <source>
        <dbReference type="EMBL" id="RGW95485.1"/>
    </source>
</evidence>
<dbReference type="AlphaFoldDB" id="A0A120A1H1"/>
<reference evidence="3" key="2">
    <citation type="submission" date="2016-01" db="EMBL/GenBank/DDBJ databases">
        <authorList>
            <person name="McClelland M."/>
            <person name="Jain A."/>
            <person name="Saraogi P."/>
            <person name="Mendelson R."/>
            <person name="Westerman R."/>
            <person name="SanMiguel P."/>
            <person name="Csonka L."/>
        </authorList>
    </citation>
    <scope>NUCLEOTIDE SEQUENCE</scope>
    <source>
        <strain evidence="3">CL09T03C01</strain>
    </source>
</reference>
<dbReference type="EMBL" id="QRPN01000017">
    <property type="protein sequence ID" value="RHM16350.1"/>
    <property type="molecule type" value="Genomic_DNA"/>
</dbReference>
<dbReference type="EMBL" id="QSBD01000023">
    <property type="protein sequence ID" value="RGW95485.1"/>
    <property type="molecule type" value="Genomic_DNA"/>
</dbReference>
<keyword evidence="7" id="KW-1185">Reference proteome</keyword>
<proteinExistence type="predicted"/>
<evidence type="ECO:0000313" key="9">
    <source>
        <dbReference type="Proteomes" id="UP000284777"/>
    </source>
</evidence>
<dbReference type="InterPro" id="IPR004843">
    <property type="entry name" value="Calcineurin-like_PHP"/>
</dbReference>